<evidence type="ECO:0000313" key="13">
    <source>
        <dbReference type="EMBL" id="VDN20283.1"/>
    </source>
</evidence>
<evidence type="ECO:0000313" key="14">
    <source>
        <dbReference type="Proteomes" id="UP000271098"/>
    </source>
</evidence>
<keyword evidence="9" id="KW-0333">Golgi apparatus</keyword>
<dbReference type="InterPro" id="IPR012295">
    <property type="entry name" value="TBP_dom_sf"/>
</dbReference>
<proteinExistence type="inferred from homology"/>
<keyword evidence="8" id="KW-0653">Protein transport</keyword>
<evidence type="ECO:0000256" key="8">
    <source>
        <dbReference type="ARBA" id="ARBA00022927"/>
    </source>
</evidence>
<dbReference type="FunFam" id="2.60.40.1480:FF:000001">
    <property type="entry name" value="Coatomer subunit gamma"/>
    <property type="match status" value="1"/>
</dbReference>
<evidence type="ECO:0000256" key="2">
    <source>
        <dbReference type="ARBA" id="ARBA00004347"/>
    </source>
</evidence>
<dbReference type="GO" id="GO:0072384">
    <property type="term" value="P:organelle transport along microtubule"/>
    <property type="evidence" value="ECO:0007669"/>
    <property type="project" value="TreeGrafter"/>
</dbReference>
<dbReference type="GO" id="GO:0005793">
    <property type="term" value="C:endoplasmic reticulum-Golgi intermediate compartment"/>
    <property type="evidence" value="ECO:0007669"/>
    <property type="project" value="TreeGrafter"/>
</dbReference>
<evidence type="ECO:0000256" key="5">
    <source>
        <dbReference type="ARBA" id="ARBA00022490"/>
    </source>
</evidence>
<keyword evidence="4" id="KW-0813">Transport</keyword>
<keyword evidence="14" id="KW-1185">Reference proteome</keyword>
<dbReference type="SUPFAM" id="SSF49348">
    <property type="entry name" value="Clathrin adaptor appendage domain"/>
    <property type="match status" value="1"/>
</dbReference>
<evidence type="ECO:0000256" key="6">
    <source>
        <dbReference type="ARBA" id="ARBA00022737"/>
    </source>
</evidence>
<evidence type="ECO:0000259" key="12">
    <source>
        <dbReference type="Pfam" id="PF08752"/>
    </source>
</evidence>
<dbReference type="GO" id="GO:0030126">
    <property type="term" value="C:COPI vesicle coat"/>
    <property type="evidence" value="ECO:0007669"/>
    <property type="project" value="InterPro"/>
</dbReference>
<dbReference type="EMBL" id="UYRT01079241">
    <property type="protein sequence ID" value="VDN20283.1"/>
    <property type="molecule type" value="Genomic_DNA"/>
</dbReference>
<dbReference type="GO" id="GO:0006888">
    <property type="term" value="P:endoplasmic reticulum to Golgi vesicle-mediated transport"/>
    <property type="evidence" value="ECO:0007669"/>
    <property type="project" value="TreeGrafter"/>
</dbReference>
<keyword evidence="6" id="KW-0677">Repeat</keyword>
<feature type="domain" description="Coatomer gamma subunit appendage Ig-like subdomain" evidence="12">
    <location>
        <begin position="65"/>
        <end position="213"/>
    </location>
</feature>
<name>A0A183DUF1_9BILA</name>
<evidence type="ECO:0000256" key="4">
    <source>
        <dbReference type="ARBA" id="ARBA00022448"/>
    </source>
</evidence>
<accession>A0A183DUF1</accession>
<dbReference type="GO" id="GO:0006886">
    <property type="term" value="P:intracellular protein transport"/>
    <property type="evidence" value="ECO:0007669"/>
    <property type="project" value="InterPro"/>
</dbReference>
<dbReference type="OrthoDB" id="1931905at2759"/>
<evidence type="ECO:0000256" key="9">
    <source>
        <dbReference type="ARBA" id="ARBA00023034"/>
    </source>
</evidence>
<organism evidence="15">
    <name type="scientific">Gongylonema pulchrum</name>
    <dbReference type="NCBI Taxonomy" id="637853"/>
    <lineage>
        <taxon>Eukaryota</taxon>
        <taxon>Metazoa</taxon>
        <taxon>Ecdysozoa</taxon>
        <taxon>Nematoda</taxon>
        <taxon>Chromadorea</taxon>
        <taxon>Rhabditida</taxon>
        <taxon>Spirurina</taxon>
        <taxon>Spiruromorpha</taxon>
        <taxon>Spiruroidea</taxon>
        <taxon>Gongylonematidae</taxon>
        <taxon>Gongylonema</taxon>
    </lineage>
</organism>
<dbReference type="GO" id="GO:0005198">
    <property type="term" value="F:structural molecule activity"/>
    <property type="evidence" value="ECO:0007669"/>
    <property type="project" value="InterPro"/>
</dbReference>
<dbReference type="PANTHER" id="PTHR10261:SF0">
    <property type="entry name" value="COATOMER SUBUNIT GAMMA-2"/>
    <property type="match status" value="1"/>
</dbReference>
<dbReference type="InterPro" id="IPR013040">
    <property type="entry name" value="Coatomer_gsu_app_Ig-like_dom"/>
</dbReference>
<evidence type="ECO:0000256" key="1">
    <source>
        <dbReference type="ARBA" id="ARBA00004255"/>
    </source>
</evidence>
<dbReference type="InterPro" id="IPR013041">
    <property type="entry name" value="Clathrin_app_Ig-like_sf"/>
</dbReference>
<dbReference type="AlphaFoldDB" id="A0A183DUF1"/>
<dbReference type="GO" id="GO:0009306">
    <property type="term" value="P:protein secretion"/>
    <property type="evidence" value="ECO:0007669"/>
    <property type="project" value="TreeGrafter"/>
</dbReference>
<keyword evidence="10" id="KW-0472">Membrane</keyword>
<keyword evidence="11" id="KW-0968">Cytoplasmic vesicle</keyword>
<dbReference type="Pfam" id="PF08752">
    <property type="entry name" value="COP-gamma_platf"/>
    <property type="match status" value="1"/>
</dbReference>
<evidence type="ECO:0000256" key="3">
    <source>
        <dbReference type="ARBA" id="ARBA00010720"/>
    </source>
</evidence>
<evidence type="ECO:0000256" key="7">
    <source>
        <dbReference type="ARBA" id="ARBA00022892"/>
    </source>
</evidence>
<keyword evidence="7" id="KW-0931">ER-Golgi transport</keyword>
<dbReference type="Gene3D" id="2.60.40.1480">
    <property type="entry name" value="Coatomer, gamma subunit, appendage domain"/>
    <property type="match status" value="1"/>
</dbReference>
<dbReference type="Proteomes" id="UP000271098">
    <property type="component" value="Unassembled WGS sequence"/>
</dbReference>
<dbReference type="GO" id="GO:0000139">
    <property type="term" value="C:Golgi membrane"/>
    <property type="evidence" value="ECO:0007669"/>
    <property type="project" value="UniProtKB-SubCell"/>
</dbReference>
<dbReference type="GO" id="GO:0006891">
    <property type="term" value="P:intra-Golgi vesicle-mediated transport"/>
    <property type="evidence" value="ECO:0007669"/>
    <property type="project" value="TreeGrafter"/>
</dbReference>
<keyword evidence="5" id="KW-0963">Cytoplasm</keyword>
<protein>
    <submittedName>
        <fullName evidence="15">COP-gamma_platf domain-containing protein</fullName>
    </submittedName>
</protein>
<sequence length="292" mass="32525">MTVSVVGLERALEQYVTGADFDKPFDLKVVPISTLPLTVTEVKKPSLSVETVPERKEEKASRQDIYAEQLAAIPAFTNLGPLFRSSQPVALTDEITEYSVSCVKHIFPQHVVMQFDCKNTLNDQLLENVHVELEPTPDTVGWDVVLTLPLEKLPFGVQSTTYILLRTPDDFHATGLFGATLKFQVRDVDPATGEFESDESYDDAFALEEIEVTVADNVQPVQRSNFAASWEQMASKVQVDETYALSAVHSLQALQVKISYRTFCDEPTDSFLTQRPLTGSWQAASEQELCSI</sequence>
<comment type="similarity">
    <text evidence="3">Belongs to the COPG family.</text>
</comment>
<dbReference type="WBParaSite" id="GPUH_0001235601-mRNA-1">
    <property type="protein sequence ID" value="GPUH_0001235601-mRNA-1"/>
    <property type="gene ID" value="GPUH_0001235601"/>
</dbReference>
<dbReference type="InterPro" id="IPR037067">
    <property type="entry name" value="Coatomer_gsu_app_sf"/>
</dbReference>
<dbReference type="GO" id="GO:0005783">
    <property type="term" value="C:endoplasmic reticulum"/>
    <property type="evidence" value="ECO:0007669"/>
    <property type="project" value="TreeGrafter"/>
</dbReference>
<evidence type="ECO:0000256" key="11">
    <source>
        <dbReference type="ARBA" id="ARBA00023329"/>
    </source>
</evidence>
<dbReference type="Gene3D" id="3.30.310.10">
    <property type="entry name" value="TATA-Binding Protein"/>
    <property type="match status" value="1"/>
</dbReference>
<reference evidence="15" key="1">
    <citation type="submission" date="2016-06" db="UniProtKB">
        <authorList>
            <consortium name="WormBaseParasite"/>
        </authorList>
    </citation>
    <scope>IDENTIFICATION</scope>
</reference>
<reference evidence="13 14" key="2">
    <citation type="submission" date="2018-11" db="EMBL/GenBank/DDBJ databases">
        <authorList>
            <consortium name="Pathogen Informatics"/>
        </authorList>
    </citation>
    <scope>NUCLEOTIDE SEQUENCE [LARGE SCALE GENOMIC DNA]</scope>
</reference>
<evidence type="ECO:0000256" key="10">
    <source>
        <dbReference type="ARBA" id="ARBA00023136"/>
    </source>
</evidence>
<dbReference type="InterPro" id="IPR017106">
    <property type="entry name" value="Coatomer_gsu"/>
</dbReference>
<gene>
    <name evidence="13" type="ORF">GPUH_LOCUS12342</name>
</gene>
<evidence type="ECO:0000313" key="15">
    <source>
        <dbReference type="WBParaSite" id="GPUH_0001235601-mRNA-1"/>
    </source>
</evidence>
<dbReference type="PANTHER" id="PTHR10261">
    <property type="entry name" value="COATOMER SUBUNIT GAMMA"/>
    <property type="match status" value="1"/>
</dbReference>
<comment type="subcellular location">
    <subcellularLocation>
        <location evidence="2">Cytoplasmic vesicle</location>
        <location evidence="2">COPI-coated vesicle membrane</location>
        <topology evidence="2">Peripheral membrane protein</topology>
        <orientation evidence="2">Cytoplasmic side</orientation>
    </subcellularLocation>
    <subcellularLocation>
        <location evidence="1">Golgi apparatus membrane</location>
        <topology evidence="1">Peripheral membrane protein</topology>
        <orientation evidence="1">Cytoplasmic side</orientation>
    </subcellularLocation>
</comment>